<feature type="domain" description="DhaL" evidence="3">
    <location>
        <begin position="6"/>
        <end position="207"/>
    </location>
</feature>
<dbReference type="Proteomes" id="UP001501803">
    <property type="component" value="Unassembled WGS sequence"/>
</dbReference>
<keyword evidence="2 4" id="KW-0418">Kinase</keyword>
<evidence type="ECO:0000256" key="1">
    <source>
        <dbReference type="ARBA" id="ARBA00022679"/>
    </source>
</evidence>
<accession>A0ABP7K7V2</accession>
<dbReference type="InterPro" id="IPR004007">
    <property type="entry name" value="DhaL_dom"/>
</dbReference>
<dbReference type="InterPro" id="IPR012737">
    <property type="entry name" value="DhaK_L_YcgS"/>
</dbReference>
<protein>
    <submittedName>
        <fullName evidence="4">Dihydroxyacetone kinase subunit DhaL</fullName>
    </submittedName>
</protein>
<dbReference type="InterPro" id="IPR050861">
    <property type="entry name" value="Dihydroxyacetone_Kinase"/>
</dbReference>
<dbReference type="PANTHER" id="PTHR28629:SF4">
    <property type="entry name" value="TRIOKINASE_FMN CYCLASE"/>
    <property type="match status" value="1"/>
</dbReference>
<keyword evidence="1" id="KW-0808">Transferase</keyword>
<evidence type="ECO:0000259" key="3">
    <source>
        <dbReference type="PROSITE" id="PS51480"/>
    </source>
</evidence>
<sequence>MSVGADWAEAWIRRSAADIALNRAALNTLDRDIGDGDHGENMDRGFQAALPKLDELSDTATPADVFKVVATTLISTVGGAAGPLYGTAFLKAALSVVGQVELDGNGLATFLTAARDGIVLRGKAESGDKTMVDSWTPAVDAATAANAAGASTAEILRQAADAALAGAVATEPWVARKGRASYLGERAIGHRDPGAESTALLLRAAAEAAGQE</sequence>
<reference evidence="5" key="1">
    <citation type="journal article" date="2019" name="Int. J. Syst. Evol. Microbiol.">
        <title>The Global Catalogue of Microorganisms (GCM) 10K type strain sequencing project: providing services to taxonomists for standard genome sequencing and annotation.</title>
        <authorList>
            <consortium name="The Broad Institute Genomics Platform"/>
            <consortium name="The Broad Institute Genome Sequencing Center for Infectious Disease"/>
            <person name="Wu L."/>
            <person name="Ma J."/>
        </authorList>
    </citation>
    <scope>NUCLEOTIDE SEQUENCE [LARGE SCALE GENOMIC DNA]</scope>
    <source>
        <strain evidence="5">JCM 17021</strain>
    </source>
</reference>
<dbReference type="SUPFAM" id="SSF101473">
    <property type="entry name" value="DhaL-like"/>
    <property type="match status" value="1"/>
</dbReference>
<dbReference type="GO" id="GO:0016301">
    <property type="term" value="F:kinase activity"/>
    <property type="evidence" value="ECO:0007669"/>
    <property type="project" value="UniProtKB-KW"/>
</dbReference>
<dbReference type="InterPro" id="IPR036117">
    <property type="entry name" value="DhaL_dom_sf"/>
</dbReference>
<dbReference type="EMBL" id="BAABCN010000002">
    <property type="protein sequence ID" value="GAA3868256.1"/>
    <property type="molecule type" value="Genomic_DNA"/>
</dbReference>
<proteinExistence type="predicted"/>
<evidence type="ECO:0000313" key="5">
    <source>
        <dbReference type="Proteomes" id="UP001501803"/>
    </source>
</evidence>
<comment type="caution">
    <text evidence="4">The sequence shown here is derived from an EMBL/GenBank/DDBJ whole genome shotgun (WGS) entry which is preliminary data.</text>
</comment>
<keyword evidence="5" id="KW-1185">Reference proteome</keyword>
<dbReference type="PANTHER" id="PTHR28629">
    <property type="entry name" value="TRIOKINASE/FMN CYCLASE"/>
    <property type="match status" value="1"/>
</dbReference>
<gene>
    <name evidence="4" type="primary">dhaL_1</name>
    <name evidence="4" type="ORF">GCM10022381_09580</name>
</gene>
<dbReference type="Pfam" id="PF02734">
    <property type="entry name" value="Dak2"/>
    <property type="match status" value="1"/>
</dbReference>
<organism evidence="4 5">
    <name type="scientific">Leifsonia kafniensis</name>
    <dbReference type="NCBI Taxonomy" id="475957"/>
    <lineage>
        <taxon>Bacteria</taxon>
        <taxon>Bacillati</taxon>
        <taxon>Actinomycetota</taxon>
        <taxon>Actinomycetes</taxon>
        <taxon>Micrococcales</taxon>
        <taxon>Microbacteriaceae</taxon>
        <taxon>Leifsonia</taxon>
    </lineage>
</organism>
<dbReference type="SMART" id="SM01120">
    <property type="entry name" value="Dak2"/>
    <property type="match status" value="1"/>
</dbReference>
<dbReference type="RefSeq" id="WP_345062793.1">
    <property type="nucleotide sequence ID" value="NZ_BAABCN010000002.1"/>
</dbReference>
<dbReference type="NCBIfam" id="TIGR02365">
    <property type="entry name" value="dha_L_ycgS"/>
    <property type="match status" value="1"/>
</dbReference>
<evidence type="ECO:0000313" key="4">
    <source>
        <dbReference type="EMBL" id="GAA3868256.1"/>
    </source>
</evidence>
<dbReference type="PROSITE" id="PS51480">
    <property type="entry name" value="DHAL"/>
    <property type="match status" value="1"/>
</dbReference>
<evidence type="ECO:0000256" key="2">
    <source>
        <dbReference type="ARBA" id="ARBA00022777"/>
    </source>
</evidence>
<dbReference type="Gene3D" id="1.25.40.340">
    <property type="match status" value="1"/>
</dbReference>
<name>A0ABP7K7V2_9MICO</name>